<feature type="compositionally biased region" description="Pro residues" evidence="1">
    <location>
        <begin position="45"/>
        <end position="74"/>
    </location>
</feature>
<evidence type="ECO:0000313" key="5">
    <source>
        <dbReference type="Proteomes" id="UP001174677"/>
    </source>
</evidence>
<reference evidence="4" key="1">
    <citation type="journal article" date="2023" name="Plant Biotechnol. J.">
        <title>Chromosome-level wild Hevea brasiliensis genome provides new tools for genomic-assisted breeding and valuable loci to elevate rubber yield.</title>
        <authorList>
            <person name="Cheng H."/>
            <person name="Song X."/>
            <person name="Hu Y."/>
            <person name="Wu T."/>
            <person name="Yang Q."/>
            <person name="An Z."/>
            <person name="Feng S."/>
            <person name="Deng Z."/>
            <person name="Wu W."/>
            <person name="Zeng X."/>
            <person name="Tu M."/>
            <person name="Wang X."/>
            <person name="Huang H."/>
        </authorList>
    </citation>
    <scope>NUCLEOTIDE SEQUENCE</scope>
    <source>
        <strain evidence="4">MT/VB/25A 57/8</strain>
    </source>
</reference>
<dbReference type="Proteomes" id="UP001174677">
    <property type="component" value="Chromosome 1"/>
</dbReference>
<keyword evidence="2" id="KW-0472">Membrane</keyword>
<protein>
    <submittedName>
        <fullName evidence="4">Uncharacterized protein</fullName>
    </submittedName>
</protein>
<evidence type="ECO:0000313" key="4">
    <source>
        <dbReference type="EMBL" id="KAJ9188858.1"/>
    </source>
</evidence>
<evidence type="ECO:0000256" key="2">
    <source>
        <dbReference type="SAM" id="Phobius"/>
    </source>
</evidence>
<gene>
    <name evidence="4" type="ORF">P3X46_000216</name>
</gene>
<organism evidence="4 5">
    <name type="scientific">Hevea brasiliensis</name>
    <name type="common">Para rubber tree</name>
    <name type="synonym">Siphonia brasiliensis</name>
    <dbReference type="NCBI Taxonomy" id="3981"/>
    <lineage>
        <taxon>Eukaryota</taxon>
        <taxon>Viridiplantae</taxon>
        <taxon>Streptophyta</taxon>
        <taxon>Embryophyta</taxon>
        <taxon>Tracheophyta</taxon>
        <taxon>Spermatophyta</taxon>
        <taxon>Magnoliopsida</taxon>
        <taxon>eudicotyledons</taxon>
        <taxon>Gunneridae</taxon>
        <taxon>Pentapetalae</taxon>
        <taxon>rosids</taxon>
        <taxon>fabids</taxon>
        <taxon>Malpighiales</taxon>
        <taxon>Euphorbiaceae</taxon>
        <taxon>Crotonoideae</taxon>
        <taxon>Micrandreae</taxon>
        <taxon>Hevea</taxon>
    </lineage>
</organism>
<feature type="chain" id="PRO_5045357048" evidence="3">
    <location>
        <begin position="22"/>
        <end position="171"/>
    </location>
</feature>
<evidence type="ECO:0000256" key="3">
    <source>
        <dbReference type="SAM" id="SignalP"/>
    </source>
</evidence>
<keyword evidence="2" id="KW-1133">Transmembrane helix</keyword>
<keyword evidence="2" id="KW-0812">Transmembrane</keyword>
<sequence length="171" mass="17556">MATKFFIYALLAFFALQVTLSATPPPESDSSPSPSPQLPARSPLLSPPSPSPAMDLPPSPTYSPIVSPPAPPPSDLLGPGASPTPTHSPENSGVPAPAPVEPSDINHSNNVEANGDHSKGSSGMSGGKKAGIAIGVVLVAGVVVMVGLLYKKRQDNIRRSRYGYAARGELL</sequence>
<proteinExistence type="predicted"/>
<dbReference type="EMBL" id="JARPOI010000001">
    <property type="protein sequence ID" value="KAJ9188858.1"/>
    <property type="molecule type" value="Genomic_DNA"/>
</dbReference>
<name>A0ABQ9NBQ2_HEVBR</name>
<feature type="transmembrane region" description="Helical" evidence="2">
    <location>
        <begin position="130"/>
        <end position="150"/>
    </location>
</feature>
<keyword evidence="5" id="KW-1185">Reference proteome</keyword>
<dbReference type="PANTHER" id="PTHR36721">
    <property type="entry name" value="PROLINE-RICH FAMILY PROTEIN"/>
    <property type="match status" value="1"/>
</dbReference>
<feature type="region of interest" description="Disordered" evidence="1">
    <location>
        <begin position="21"/>
        <end position="127"/>
    </location>
</feature>
<comment type="caution">
    <text evidence="4">The sequence shown here is derived from an EMBL/GenBank/DDBJ whole genome shotgun (WGS) entry which is preliminary data.</text>
</comment>
<evidence type="ECO:0000256" key="1">
    <source>
        <dbReference type="SAM" id="MobiDB-lite"/>
    </source>
</evidence>
<accession>A0ABQ9NBQ2</accession>
<keyword evidence="3" id="KW-0732">Signal</keyword>
<feature type="compositionally biased region" description="Pro residues" evidence="1">
    <location>
        <begin position="23"/>
        <end position="37"/>
    </location>
</feature>
<dbReference type="PANTHER" id="PTHR36721:SF8">
    <property type="entry name" value="EARLY NODULIN-20-LIKE"/>
    <property type="match status" value="1"/>
</dbReference>
<feature type="signal peptide" evidence="3">
    <location>
        <begin position="1"/>
        <end position="21"/>
    </location>
</feature>